<evidence type="ECO:0000313" key="1">
    <source>
        <dbReference type="EMBL" id="CAG8675482.1"/>
    </source>
</evidence>
<accession>A0ACA9NZ70</accession>
<keyword evidence="2" id="KW-1185">Reference proteome</keyword>
<dbReference type="Proteomes" id="UP000789702">
    <property type="component" value="Unassembled WGS sequence"/>
</dbReference>
<proteinExistence type="predicted"/>
<gene>
    <name evidence="1" type="ORF">DHETER_LOCUS10383</name>
</gene>
<organism evidence="1 2">
    <name type="scientific">Dentiscutata heterogama</name>
    <dbReference type="NCBI Taxonomy" id="1316150"/>
    <lineage>
        <taxon>Eukaryota</taxon>
        <taxon>Fungi</taxon>
        <taxon>Fungi incertae sedis</taxon>
        <taxon>Mucoromycota</taxon>
        <taxon>Glomeromycotina</taxon>
        <taxon>Glomeromycetes</taxon>
        <taxon>Diversisporales</taxon>
        <taxon>Gigasporaceae</taxon>
        <taxon>Dentiscutata</taxon>
    </lineage>
</organism>
<comment type="caution">
    <text evidence="1">The sequence shown here is derived from an EMBL/GenBank/DDBJ whole genome shotgun (WGS) entry which is preliminary data.</text>
</comment>
<sequence>MNRQTNYPGRQSSGAKRDYLEELTYRKLKSITLPLEYYSNKELEAHRAIVKGLLVRDAWISDLQGPDGDNGIDLFGSCMGYSFPVQCKNLLSNATADHIRAFLGAMLCHPLMPFGVFVVSKPEGYTEEAKNVARCSSIKIILSDIDHVVNDINNYCLELQQLESTEGIFLREFHKLRTSNIKLSRKLDKHEKEVKDIANNLEKL</sequence>
<protein>
    <submittedName>
        <fullName evidence="1">13045_t:CDS:1</fullName>
    </submittedName>
</protein>
<evidence type="ECO:0000313" key="2">
    <source>
        <dbReference type="Proteomes" id="UP000789702"/>
    </source>
</evidence>
<dbReference type="EMBL" id="CAJVPU010020206">
    <property type="protein sequence ID" value="CAG8675482.1"/>
    <property type="molecule type" value="Genomic_DNA"/>
</dbReference>
<reference evidence="1" key="1">
    <citation type="submission" date="2021-06" db="EMBL/GenBank/DDBJ databases">
        <authorList>
            <person name="Kallberg Y."/>
            <person name="Tangrot J."/>
            <person name="Rosling A."/>
        </authorList>
    </citation>
    <scope>NUCLEOTIDE SEQUENCE</scope>
    <source>
        <strain evidence="1">IL203A</strain>
    </source>
</reference>
<feature type="non-terminal residue" evidence="1">
    <location>
        <position position="204"/>
    </location>
</feature>
<name>A0ACA9NZ70_9GLOM</name>